<feature type="domain" description="Ig-like" evidence="13">
    <location>
        <begin position="494"/>
        <end position="584"/>
    </location>
</feature>
<dbReference type="GO" id="GO:0007155">
    <property type="term" value="P:cell adhesion"/>
    <property type="evidence" value="ECO:0007669"/>
    <property type="project" value="UniProtKB-KW"/>
</dbReference>
<accession>A0AAD1T832</accession>
<feature type="domain" description="Ig-like" evidence="13">
    <location>
        <begin position="246"/>
        <end position="326"/>
    </location>
</feature>
<feature type="domain" description="Ig-like" evidence="13">
    <location>
        <begin position="589"/>
        <end position="672"/>
    </location>
</feature>
<dbReference type="AlphaFoldDB" id="A0AAD1T832"/>
<dbReference type="SMART" id="SM00408">
    <property type="entry name" value="IGc2"/>
    <property type="match status" value="5"/>
</dbReference>
<keyword evidence="5" id="KW-0130">Cell adhesion</keyword>
<dbReference type="CDD" id="cd00096">
    <property type="entry name" value="Ig"/>
    <property type="match status" value="1"/>
</dbReference>
<dbReference type="SUPFAM" id="SSF48726">
    <property type="entry name" value="Immunoglobulin"/>
    <property type="match status" value="7"/>
</dbReference>
<dbReference type="PROSITE" id="PS50835">
    <property type="entry name" value="IG_LIKE"/>
    <property type="match status" value="6"/>
</dbReference>
<dbReference type="PANTHER" id="PTHR46958:SF1">
    <property type="entry name" value="B-CELL RECEPTOR CD22"/>
    <property type="match status" value="1"/>
</dbReference>
<dbReference type="GO" id="GO:0033691">
    <property type="term" value="F:sialic acid binding"/>
    <property type="evidence" value="ECO:0007669"/>
    <property type="project" value="TreeGrafter"/>
</dbReference>
<gene>
    <name evidence="14" type="ORF">PECUL_23A017737</name>
</gene>
<dbReference type="GO" id="GO:0005769">
    <property type="term" value="C:early endosome"/>
    <property type="evidence" value="ECO:0007669"/>
    <property type="project" value="TreeGrafter"/>
</dbReference>
<keyword evidence="6" id="KW-0325">Glycoprotein</keyword>
<keyword evidence="2" id="KW-1003">Cell membrane</keyword>
<dbReference type="GO" id="GO:0055037">
    <property type="term" value="C:recycling endosome"/>
    <property type="evidence" value="ECO:0007669"/>
    <property type="project" value="TreeGrafter"/>
</dbReference>
<comment type="subunit">
    <text evidence="11">Predominantly monomer of isoform CD22-beta. Also found as heterodimer of isoform CD22-beta and a shorter isoform. Interacts with PTPN6/SHP-1, LYN, SYK, PIK3R1/PIK3R2 and PLCG1 upon phosphorylation. Interacts with GRB2, INPP5D and SHC1 upon phosphorylation. May form a complex with INPP5D/SHIP, GRB2 and SHC1.</text>
</comment>
<dbReference type="GO" id="GO:0070062">
    <property type="term" value="C:extracellular exosome"/>
    <property type="evidence" value="ECO:0007669"/>
    <property type="project" value="TreeGrafter"/>
</dbReference>
<dbReference type="InterPro" id="IPR007110">
    <property type="entry name" value="Ig-like_dom"/>
</dbReference>
<evidence type="ECO:0000256" key="11">
    <source>
        <dbReference type="ARBA" id="ARBA00046458"/>
    </source>
</evidence>
<dbReference type="PANTHER" id="PTHR46958">
    <property type="entry name" value="B-CELL RECEPTOR CD22"/>
    <property type="match status" value="1"/>
</dbReference>
<dbReference type="InterPro" id="IPR003598">
    <property type="entry name" value="Ig_sub2"/>
</dbReference>
<evidence type="ECO:0000256" key="3">
    <source>
        <dbReference type="ARBA" id="ARBA00022729"/>
    </source>
</evidence>
<evidence type="ECO:0000313" key="14">
    <source>
        <dbReference type="EMBL" id="CAH2318642.1"/>
    </source>
</evidence>
<proteinExistence type="predicted"/>
<keyword evidence="12" id="KW-0812">Transmembrane</keyword>
<feature type="domain" description="Ig-like" evidence="13">
    <location>
        <begin position="329"/>
        <end position="413"/>
    </location>
</feature>
<evidence type="ECO:0000256" key="7">
    <source>
        <dbReference type="ARBA" id="ARBA00023319"/>
    </source>
</evidence>
<dbReference type="Pfam" id="PF13927">
    <property type="entry name" value="Ig_3"/>
    <property type="match status" value="2"/>
</dbReference>
<sequence>MDTFLEQSLMVVGTLSLIFGFLNSNAQYSNMPKVTFSEQIVAWNDSCVRIDCKVIFTETLKTYVWFQNPMFNETITEFQGNIVYNSSMENTVNSPFQDRVQYVGKVSDDCSILIKQLHHEDSGIYQLRMWTNDKKWMSINKLDLTVSDSGPTFKIEPQISKTREFQYVQLTCSVNHYCPENHMNLSWTGHMTSKTQTFTAGVLGMKNILSFQASWTDHNKTVTCLLERPAKEVENRSIQLNVEYAPKGVQISPNNSKITIKRGDKLILNCIVESSNPSVHAFKWYNMNTQKANKQSYQVVDPGKYKCEAENTIGKKESNTVEVQVQYPPELVEIKIVTGSIKENENVILECTAKADPPIIKHKWYRNRILVSNQIKKTYRFDPINEYDSASYVCEVTNALGSRNSSSKELDVQYPPKYPEVVLDPDGRSFIEGMEVTFTCKVNRSNPHIKSITWYLNSNAISISSPVRLTPKYSGKYKCGARNEVGQTFSQEIPITVRYPPGEVKVEISNKGQITEGQTVSLTCTASQCEPKVNGFQWYKDGAHYGNLNNVITFKNIKWTDSGDYFCEAKHDIKNIRSVPININVLYAPCNLSLSINPSLPATENSLVELTCNTKANPIPNNYQWYKNDVPISNEYYKTLRLVKIKLEDEGKYHCTATNKVGTGKSDTVIIEVTYSIHTIAKYSSGAAGLLLLLIILIVLIIRFKIWNKCKRQSSDDISDSSFFVLKKSHNETPEGGVRQCPSIDISEDQINYASIQFTSSDEGDYQVPRKNADSQDINAIYSLVKKSRCSTELNEYENVKSSNNPTNNKEELHYSTITNLPKGGSVHQPDPGVEYAMLKQ</sequence>
<comment type="function">
    <text evidence="10">Most highly expressed siglec (sialic acid-binding immunoglobulin-like lectin) on B-cells that plays a role in various aspects of B-cell biology including differentiation, antigen presentation, and trafficking to bone marrow. Binds to alpha 2,6-linked sialic acid residues of surface molecules such as CD22 itself, CD45 and IgM in a cis configuration. Can also bind to ligands on other cells as an adhesion molecule in a trans configuration. Acts as an inhibitory coreceptor on the surface of B-cells and inhibits B-cell receptor induced signaling, characterized by inhibition of the calcium mobilization and cellular activation. Mechanistically, the immunoreceptor tyrosine-based inhibitory motif domain is phosphorylated by the Src kinase LYN, which in turn leads to the recruitment of the protein tyrosine phosphatase 1/PTPN6, leading to the negative regulation of BCR signaling. If this negative signaling from is of sufficient strength, apoptosis of the B-cell can be induced.</text>
</comment>
<dbReference type="InterPro" id="IPR036179">
    <property type="entry name" value="Ig-like_dom_sf"/>
</dbReference>
<dbReference type="Pfam" id="PF24518">
    <property type="entry name" value="Ig_CD22"/>
    <property type="match status" value="1"/>
</dbReference>
<dbReference type="GO" id="GO:0009897">
    <property type="term" value="C:external side of plasma membrane"/>
    <property type="evidence" value="ECO:0007669"/>
    <property type="project" value="TreeGrafter"/>
</dbReference>
<keyword evidence="15" id="KW-1185">Reference proteome</keyword>
<evidence type="ECO:0000313" key="15">
    <source>
        <dbReference type="Proteomes" id="UP001295444"/>
    </source>
</evidence>
<evidence type="ECO:0000256" key="9">
    <source>
        <dbReference type="ARBA" id="ARBA00041781"/>
    </source>
</evidence>
<dbReference type="Pfam" id="PF13895">
    <property type="entry name" value="Ig_2"/>
    <property type="match status" value="3"/>
</dbReference>
<dbReference type="Proteomes" id="UP001295444">
    <property type="component" value="Chromosome 10"/>
</dbReference>
<feature type="domain" description="Ig-like" evidence="13">
    <location>
        <begin position="419"/>
        <end position="490"/>
    </location>
</feature>
<dbReference type="GO" id="GO:0030888">
    <property type="term" value="P:regulation of B cell proliferation"/>
    <property type="evidence" value="ECO:0007669"/>
    <property type="project" value="TreeGrafter"/>
</dbReference>
<dbReference type="GO" id="GO:0019903">
    <property type="term" value="F:protein phosphatase binding"/>
    <property type="evidence" value="ECO:0007669"/>
    <property type="project" value="TreeGrafter"/>
</dbReference>
<keyword evidence="12" id="KW-0472">Membrane</keyword>
<name>A0AAD1T832_PELCU</name>
<dbReference type="InterPro" id="IPR056386">
    <property type="entry name" value="Ig_CD22"/>
</dbReference>
<evidence type="ECO:0000256" key="10">
    <source>
        <dbReference type="ARBA" id="ARBA00045430"/>
    </source>
</evidence>
<evidence type="ECO:0000256" key="4">
    <source>
        <dbReference type="ARBA" id="ARBA00022737"/>
    </source>
</evidence>
<keyword evidence="4" id="KW-0677">Repeat</keyword>
<keyword evidence="7" id="KW-0393">Immunoglobulin domain</keyword>
<keyword evidence="3" id="KW-0732">Signal</keyword>
<evidence type="ECO:0000256" key="5">
    <source>
        <dbReference type="ARBA" id="ARBA00022889"/>
    </source>
</evidence>
<dbReference type="GO" id="GO:0050859">
    <property type="term" value="P:negative regulation of B cell receptor signaling pathway"/>
    <property type="evidence" value="ECO:0007669"/>
    <property type="project" value="TreeGrafter"/>
</dbReference>
<keyword evidence="12" id="KW-1133">Transmembrane helix</keyword>
<dbReference type="Gene3D" id="2.60.40.10">
    <property type="entry name" value="Immunoglobulins"/>
    <property type="match status" value="7"/>
</dbReference>
<dbReference type="GO" id="GO:0042609">
    <property type="term" value="F:CD4 receptor binding"/>
    <property type="evidence" value="ECO:0007669"/>
    <property type="project" value="TreeGrafter"/>
</dbReference>
<evidence type="ECO:0000256" key="8">
    <source>
        <dbReference type="ARBA" id="ARBA00040106"/>
    </source>
</evidence>
<evidence type="ECO:0000256" key="1">
    <source>
        <dbReference type="ARBA" id="ARBA00004251"/>
    </source>
</evidence>
<feature type="domain" description="Ig-like" evidence="13">
    <location>
        <begin position="151"/>
        <end position="241"/>
    </location>
</feature>
<evidence type="ECO:0000256" key="2">
    <source>
        <dbReference type="ARBA" id="ARBA00022475"/>
    </source>
</evidence>
<evidence type="ECO:0000259" key="13">
    <source>
        <dbReference type="PROSITE" id="PS50835"/>
    </source>
</evidence>
<comment type="subcellular location">
    <subcellularLocation>
        <location evidence="1">Cell membrane</location>
        <topology evidence="1">Single-pass type I membrane protein</topology>
    </subcellularLocation>
</comment>
<protein>
    <recommendedName>
        <fullName evidence="8">B-cell receptor CD22</fullName>
    </recommendedName>
    <alternativeName>
        <fullName evidence="9">Sialic acid-binding Ig-like lectin 2</fullName>
    </alternativeName>
</protein>
<dbReference type="SMART" id="SM00409">
    <property type="entry name" value="IG"/>
    <property type="match status" value="6"/>
</dbReference>
<evidence type="ECO:0000256" key="6">
    <source>
        <dbReference type="ARBA" id="ARBA00023180"/>
    </source>
</evidence>
<dbReference type="EMBL" id="OW240921">
    <property type="protein sequence ID" value="CAH2318642.1"/>
    <property type="molecule type" value="Genomic_DNA"/>
</dbReference>
<dbReference type="GO" id="GO:0042113">
    <property type="term" value="P:B cell activation"/>
    <property type="evidence" value="ECO:0007669"/>
    <property type="project" value="TreeGrafter"/>
</dbReference>
<dbReference type="InterPro" id="IPR013783">
    <property type="entry name" value="Ig-like_fold"/>
</dbReference>
<keyword evidence="14" id="KW-0675">Receptor</keyword>
<organism evidence="14 15">
    <name type="scientific">Pelobates cultripes</name>
    <name type="common">Western spadefoot toad</name>
    <dbReference type="NCBI Taxonomy" id="61616"/>
    <lineage>
        <taxon>Eukaryota</taxon>
        <taxon>Metazoa</taxon>
        <taxon>Chordata</taxon>
        <taxon>Craniata</taxon>
        <taxon>Vertebrata</taxon>
        <taxon>Euteleostomi</taxon>
        <taxon>Amphibia</taxon>
        <taxon>Batrachia</taxon>
        <taxon>Anura</taxon>
        <taxon>Pelobatoidea</taxon>
        <taxon>Pelobatidae</taxon>
        <taxon>Pelobates</taxon>
    </lineage>
</organism>
<dbReference type="InterPro" id="IPR003599">
    <property type="entry name" value="Ig_sub"/>
</dbReference>
<reference evidence="14" key="1">
    <citation type="submission" date="2022-03" db="EMBL/GenBank/DDBJ databases">
        <authorList>
            <person name="Alioto T."/>
            <person name="Alioto T."/>
            <person name="Gomez Garrido J."/>
        </authorList>
    </citation>
    <scope>NUCLEOTIDE SEQUENCE</scope>
</reference>
<feature type="transmembrane region" description="Helical" evidence="12">
    <location>
        <begin position="683"/>
        <end position="702"/>
    </location>
</feature>
<evidence type="ECO:0000256" key="12">
    <source>
        <dbReference type="SAM" id="Phobius"/>
    </source>
</evidence>